<keyword evidence="2" id="KW-1134">Transmembrane beta strand</keyword>
<dbReference type="Gene3D" id="1.20.1600.10">
    <property type="entry name" value="Outer membrane efflux proteins (OEP)"/>
    <property type="match status" value="1"/>
</dbReference>
<protein>
    <submittedName>
        <fullName evidence="8">Viral A-type inclusion protein</fullName>
    </submittedName>
</protein>
<keyword evidence="7" id="KW-0732">Signal</keyword>
<keyword evidence="3" id="KW-0812">Transmembrane</keyword>
<evidence type="ECO:0000256" key="4">
    <source>
        <dbReference type="ARBA" id="ARBA00023136"/>
    </source>
</evidence>
<keyword evidence="5" id="KW-0998">Cell outer membrane</keyword>
<evidence type="ECO:0000256" key="2">
    <source>
        <dbReference type="ARBA" id="ARBA00022452"/>
    </source>
</evidence>
<keyword evidence="4" id="KW-0472">Membrane</keyword>
<keyword evidence="9" id="KW-1185">Reference proteome</keyword>
<name>A0ABS7AKM7_9CLOT</name>
<comment type="subcellular location">
    <subcellularLocation>
        <location evidence="1">Cell outer membrane</location>
    </subcellularLocation>
</comment>
<dbReference type="EMBL" id="JAHXPT010000002">
    <property type="protein sequence ID" value="MBW6409114.1"/>
    <property type="molecule type" value="Genomic_DNA"/>
</dbReference>
<dbReference type="InterPro" id="IPR051906">
    <property type="entry name" value="TolC-like"/>
</dbReference>
<gene>
    <name evidence="8" type="ORF">KYD98_03340</name>
</gene>
<evidence type="ECO:0000313" key="9">
    <source>
        <dbReference type="Proteomes" id="UP001519921"/>
    </source>
</evidence>
<reference evidence="8 9" key="1">
    <citation type="submission" date="2021-07" db="EMBL/GenBank/DDBJ databases">
        <title>Clostridium weizhouense sp. nov., an anaerobic bacterium isolated from activated sludge of Petroleum wastewater.</title>
        <authorList>
            <person name="Li Q."/>
        </authorList>
    </citation>
    <scope>NUCLEOTIDE SEQUENCE [LARGE SCALE GENOMIC DNA]</scope>
    <source>
        <strain evidence="8 9">YB-6</strain>
    </source>
</reference>
<comment type="caution">
    <text evidence="8">The sequence shown here is derived from an EMBL/GenBank/DDBJ whole genome shotgun (WGS) entry which is preliminary data.</text>
</comment>
<dbReference type="Proteomes" id="UP001519921">
    <property type="component" value="Unassembled WGS sequence"/>
</dbReference>
<dbReference type="PANTHER" id="PTHR30026">
    <property type="entry name" value="OUTER MEMBRANE PROTEIN TOLC"/>
    <property type="match status" value="1"/>
</dbReference>
<organism evidence="8 9">
    <name type="scientific">Clostridium weizhouense</name>
    <dbReference type="NCBI Taxonomy" id="2859781"/>
    <lineage>
        <taxon>Bacteria</taxon>
        <taxon>Bacillati</taxon>
        <taxon>Bacillota</taxon>
        <taxon>Clostridia</taxon>
        <taxon>Eubacteriales</taxon>
        <taxon>Clostridiaceae</taxon>
        <taxon>Clostridium</taxon>
    </lineage>
</organism>
<dbReference type="SUPFAM" id="SSF56954">
    <property type="entry name" value="Outer membrane efflux proteins (OEP)"/>
    <property type="match status" value="1"/>
</dbReference>
<feature type="signal peptide" evidence="7">
    <location>
        <begin position="1"/>
        <end position="22"/>
    </location>
</feature>
<proteinExistence type="predicted"/>
<accession>A0ABS7AKM7</accession>
<evidence type="ECO:0000256" key="5">
    <source>
        <dbReference type="ARBA" id="ARBA00023237"/>
    </source>
</evidence>
<evidence type="ECO:0000256" key="7">
    <source>
        <dbReference type="SAM" id="SignalP"/>
    </source>
</evidence>
<evidence type="ECO:0000313" key="8">
    <source>
        <dbReference type="EMBL" id="MBW6409114.1"/>
    </source>
</evidence>
<sequence>MKKFISALILFIVCLNFTNVQAATNNVIEISLDNIEEIMLEYSPELKIIENNLEKAREEYKDTIDKIDDLEDEIKDLKNKIEIVKAAPENKENINETPKEDPNKKKLEASQEELESLKDSKKAKKYDLRIARTKYDKEVRQAVMKVQKQYIDYLDTVAKKEVKLSELNTKNKQSEVSKKKYEMGFISKKEYTTNTFDTTDLKNELSQLNTKQENDLKELLLSLGLSNTEELKFNTDIKIDLDKISKINFQDDLEEMLDNNVDMQIRKIESDKLDDLDDISDYEIDNNEIYFKQEKDKAKLEFEKQYNNLKVSCDLIKNADERLKRDQYDVVIMNSKYNYGFTSKKQIEEFENELNKKESDFISQKNNLYINYLTYIQMKNGY</sequence>
<evidence type="ECO:0000256" key="1">
    <source>
        <dbReference type="ARBA" id="ARBA00004442"/>
    </source>
</evidence>
<evidence type="ECO:0000256" key="3">
    <source>
        <dbReference type="ARBA" id="ARBA00022692"/>
    </source>
</evidence>
<evidence type="ECO:0000256" key="6">
    <source>
        <dbReference type="SAM" id="MobiDB-lite"/>
    </source>
</evidence>
<dbReference type="PANTHER" id="PTHR30026:SF20">
    <property type="entry name" value="OUTER MEMBRANE PROTEIN TOLC"/>
    <property type="match status" value="1"/>
</dbReference>
<dbReference type="RefSeq" id="WP_219778168.1">
    <property type="nucleotide sequence ID" value="NZ_JAHXPT010000002.1"/>
</dbReference>
<feature type="chain" id="PRO_5045836787" evidence="7">
    <location>
        <begin position="23"/>
        <end position="382"/>
    </location>
</feature>
<feature type="region of interest" description="Disordered" evidence="6">
    <location>
        <begin position="89"/>
        <end position="115"/>
    </location>
</feature>